<evidence type="ECO:0000256" key="3">
    <source>
        <dbReference type="ARBA" id="ARBA00022722"/>
    </source>
</evidence>
<dbReference type="GO" id="GO:0005634">
    <property type="term" value="C:nucleus"/>
    <property type="evidence" value="ECO:0007669"/>
    <property type="project" value="UniProtKB-SubCell"/>
</dbReference>
<evidence type="ECO:0000256" key="1">
    <source>
        <dbReference type="ARBA" id="ARBA00000983"/>
    </source>
</evidence>
<dbReference type="InterPro" id="IPR014883">
    <property type="entry name" value="VRR_NUC"/>
</dbReference>
<keyword evidence="6 8" id="KW-0460">Magnesium</keyword>
<evidence type="ECO:0000256" key="5">
    <source>
        <dbReference type="ARBA" id="ARBA00022801"/>
    </source>
</evidence>
<dbReference type="InterPro" id="IPR049132">
    <property type="entry name" value="FAN1-like_euk"/>
</dbReference>
<name>A0A1B9GBQ6_9TREE</name>
<keyword evidence="8" id="KW-0539">Nucleus</keyword>
<dbReference type="STRING" id="1296100.A0A1B9GBQ6"/>
<accession>A0A1B9GBQ6</accession>
<dbReference type="EC" id="3.1.4.1" evidence="8"/>
<dbReference type="GO" id="GO:0070336">
    <property type="term" value="F:flap-structured DNA binding"/>
    <property type="evidence" value="ECO:0007669"/>
    <property type="project" value="TreeGrafter"/>
</dbReference>
<dbReference type="InterPro" id="IPR011856">
    <property type="entry name" value="tRNA_endonuc-like_dom_sf"/>
</dbReference>
<dbReference type="FunFam" id="3.40.1350.10:FF:000013">
    <property type="entry name" value="Fanconi-associated nuclease"/>
    <property type="match status" value="1"/>
</dbReference>
<feature type="region of interest" description="Disordered" evidence="9">
    <location>
        <begin position="176"/>
        <end position="225"/>
    </location>
</feature>
<comment type="subcellular location">
    <subcellularLocation>
        <location evidence="8">Nucleus</location>
    </subcellularLocation>
</comment>
<comment type="cofactor">
    <cofactor evidence="8">
        <name>Mg(2+)</name>
        <dbReference type="ChEBI" id="CHEBI:18420"/>
    </cofactor>
    <cofactor evidence="8">
        <name>Mn(2+)</name>
        <dbReference type="ChEBI" id="CHEBI:29035"/>
    </cofactor>
</comment>
<dbReference type="SMART" id="SM00990">
    <property type="entry name" value="VRR_NUC"/>
    <property type="match status" value="1"/>
</dbReference>
<dbReference type="OrthoDB" id="258143at2759"/>
<dbReference type="CDD" id="cd22326">
    <property type="entry name" value="FAN1-like"/>
    <property type="match status" value="1"/>
</dbReference>
<keyword evidence="8" id="KW-0227">DNA damage</keyword>
<feature type="compositionally biased region" description="Low complexity" evidence="9">
    <location>
        <begin position="260"/>
        <end position="275"/>
    </location>
</feature>
<dbReference type="InterPro" id="IPR033315">
    <property type="entry name" value="Fan1-like"/>
</dbReference>
<evidence type="ECO:0000256" key="2">
    <source>
        <dbReference type="ARBA" id="ARBA00005533"/>
    </source>
</evidence>
<feature type="region of interest" description="Disordered" evidence="9">
    <location>
        <begin position="358"/>
        <end position="379"/>
    </location>
</feature>
<gene>
    <name evidence="11" type="ORF">I302_03303</name>
</gene>
<dbReference type="GO" id="GO:0017108">
    <property type="term" value="F:5'-flap endonuclease activity"/>
    <property type="evidence" value="ECO:0007669"/>
    <property type="project" value="TreeGrafter"/>
</dbReference>
<dbReference type="AlphaFoldDB" id="A0A1B9GBQ6"/>
<sequence>MNSSPPPPSFTLPPLPSTGNFPITPSPTPSPETEQDGYKLTTKGAPHPSPRKGRNEAHVKEDEGRISMYVKLFDEMINTVLESESYLFTERELWVLKYILDLAYEPHYLLTRLLLRRPCKIHPYSSLVNAYSAELGEEGVQRAMKILSKPLSIPQKIVDSEPTFVEEPIPIASTSTIKTPLGPTKSYPTPLSAKAKGKLPSAQKLKPWSSLSSGLTPEEEKADPELAEALKESLWASKVGRVEIDDDGLEIRSPSPSILARSRSVSNSSSNSASSGTKTPIMEEFSLTPQPPPPILCLARSEKGLNLDDIMTCISAEDLKKIAKSKKIPPSSLLTRETTINALRGMARKQTVLSFTPVKGKQKTTDKTKQGTLPFSPSSSSGVTSESLLINQLLPFLGHSAIQLSSELHSLISRVNLIFSRTPPLTSGGSSLMLPSILVTSHKRRYPTYGPPTRSLIWSARDELLIWERAVGWETKVSDALGENWQEQRKQFVPGFGINNKPIIGRTEGAKIVKKIWEGVWSTWLELVRGSGAEEVNYEKEKGGLVGDRFKTGESKSQLAVSHVLTRIVYKGATALGILHEYDAECMVLNALLAQRRWRRSKRGAWYDRLALVLMNHYNTTPEEKEEKLREATQTCIDALLDEDTHMIYRPALSRRLTRLENKLNLPPDERHISYASLNKCETRELTAPRVMENMGAPRYRDRARSASESVRGDREASLGMGDEEIRAGGMGIQQTGKSVWLGREGEVTVEGWVLEWWEDKGYKGFHSESSILTTLFTILMWPILFSPLPGAFETPYQTAPLDLGEDTFAPSRSAAIEQRLEEMSTTSTALDMLREIDERERVRGTWAVGVNWEYSADDLREILECIGGSAMSGVCRMLAEEYRHRSSGVPDLIVWNYEKKEARFVEVKGPGDSLSETQKVWIDVLLSSGIPVEVCRVKEKIASTTQIEKVEKKRKSNENASKKNKRVKKEYERGVDGEFVEVVDGNTMLKDEEDEGWERDDEMGRESGDEGRGEGRWEKR</sequence>
<dbReference type="EMBL" id="KI894019">
    <property type="protein sequence ID" value="OCF28444.1"/>
    <property type="molecule type" value="Genomic_DNA"/>
</dbReference>
<dbReference type="PANTHER" id="PTHR15749:SF4">
    <property type="entry name" value="FANCONI-ASSOCIATED NUCLEASE 1"/>
    <property type="match status" value="1"/>
</dbReference>
<reference evidence="11" key="2">
    <citation type="submission" date="2014-01" db="EMBL/GenBank/DDBJ databases">
        <title>Evolution of pathogenesis and genome organization in the Tremellales.</title>
        <authorList>
            <person name="Cuomo C."/>
            <person name="Litvintseva A."/>
            <person name="Heitman J."/>
            <person name="Chen Y."/>
            <person name="Sun S."/>
            <person name="Springer D."/>
            <person name="Dromer F."/>
            <person name="Young S."/>
            <person name="Zeng Q."/>
            <person name="Chapman S."/>
            <person name="Gujja S."/>
            <person name="Saif S."/>
            <person name="Birren B."/>
        </authorList>
    </citation>
    <scope>NUCLEOTIDE SEQUENCE</scope>
    <source>
        <strain evidence="11">CBS 10118</strain>
    </source>
</reference>
<reference evidence="11" key="1">
    <citation type="submission" date="2013-07" db="EMBL/GenBank/DDBJ databases">
        <title>The Genome Sequence of Cryptococcus bestiolae CBS10118.</title>
        <authorList>
            <consortium name="The Broad Institute Genome Sequencing Platform"/>
            <person name="Cuomo C."/>
            <person name="Litvintseva A."/>
            <person name="Chen Y."/>
            <person name="Heitman J."/>
            <person name="Sun S."/>
            <person name="Springer D."/>
            <person name="Dromer F."/>
            <person name="Young S.K."/>
            <person name="Zeng Q."/>
            <person name="Gargeya S."/>
            <person name="Fitzgerald M."/>
            <person name="Abouelleil A."/>
            <person name="Alvarado L."/>
            <person name="Berlin A.M."/>
            <person name="Chapman S.B."/>
            <person name="Dewar J."/>
            <person name="Goldberg J."/>
            <person name="Griggs A."/>
            <person name="Gujja S."/>
            <person name="Hansen M."/>
            <person name="Howarth C."/>
            <person name="Imamovic A."/>
            <person name="Larimer J."/>
            <person name="McCowan C."/>
            <person name="Murphy C."/>
            <person name="Pearson M."/>
            <person name="Priest M."/>
            <person name="Roberts A."/>
            <person name="Saif S."/>
            <person name="Shea T."/>
            <person name="Sykes S."/>
            <person name="Wortman J."/>
            <person name="Nusbaum C."/>
            <person name="Birren B."/>
        </authorList>
    </citation>
    <scope>NUCLEOTIDE SEQUENCE [LARGE SCALE GENOMIC DNA]</scope>
    <source>
        <strain evidence="11">CBS 10118</strain>
    </source>
</reference>
<feature type="region of interest" description="Disordered" evidence="9">
    <location>
        <begin position="248"/>
        <end position="278"/>
    </location>
</feature>
<feature type="compositionally biased region" description="Basic and acidic residues" evidence="9">
    <location>
        <begin position="1003"/>
        <end position="1021"/>
    </location>
</feature>
<evidence type="ECO:0000256" key="6">
    <source>
        <dbReference type="ARBA" id="ARBA00022842"/>
    </source>
</evidence>
<dbReference type="InterPro" id="IPR049126">
    <property type="entry name" value="FAN1-like_TPR"/>
</dbReference>
<evidence type="ECO:0000256" key="8">
    <source>
        <dbReference type="RuleBase" id="RU365033"/>
    </source>
</evidence>
<keyword evidence="8" id="KW-0234">DNA repair</keyword>
<evidence type="ECO:0000259" key="10">
    <source>
        <dbReference type="SMART" id="SM00990"/>
    </source>
</evidence>
<dbReference type="Pfam" id="PF21170">
    <property type="entry name" value="FAN1_TPR"/>
    <property type="match status" value="1"/>
</dbReference>
<dbReference type="VEuPathDB" id="FungiDB:I302_03303"/>
<comment type="similarity">
    <text evidence="2 8">Belongs to the FAN1 family.</text>
</comment>
<evidence type="ECO:0000256" key="7">
    <source>
        <dbReference type="ARBA" id="ARBA00023211"/>
    </source>
</evidence>
<feature type="compositionally biased region" description="Acidic residues" evidence="9">
    <location>
        <begin position="992"/>
        <end position="1002"/>
    </location>
</feature>
<evidence type="ECO:0000256" key="9">
    <source>
        <dbReference type="SAM" id="MobiDB-lite"/>
    </source>
</evidence>
<dbReference type="GO" id="GO:0004528">
    <property type="term" value="F:phosphodiesterase I activity"/>
    <property type="evidence" value="ECO:0007669"/>
    <property type="project" value="UniProtKB-EC"/>
</dbReference>
<feature type="region of interest" description="Disordered" evidence="9">
    <location>
        <begin position="1"/>
        <end position="60"/>
    </location>
</feature>
<feature type="domain" description="VRR-NUC" evidence="10">
    <location>
        <begin position="825"/>
        <end position="940"/>
    </location>
</feature>
<dbReference type="Pfam" id="PF08774">
    <property type="entry name" value="VRR_NUC"/>
    <property type="match status" value="1"/>
</dbReference>
<feature type="compositionally biased region" description="Pro residues" evidence="9">
    <location>
        <begin position="1"/>
        <end position="16"/>
    </location>
</feature>
<comment type="catalytic activity">
    <reaction evidence="1 8">
        <text>Hydrolytically removes 5'-nucleotides successively from the 3'-hydroxy termini of 3'-hydroxy-terminated oligonucleotides.</text>
        <dbReference type="EC" id="3.1.4.1"/>
    </reaction>
</comment>
<organism evidence="11">
    <name type="scientific">Kwoniella bestiolae CBS 10118</name>
    <dbReference type="NCBI Taxonomy" id="1296100"/>
    <lineage>
        <taxon>Eukaryota</taxon>
        <taxon>Fungi</taxon>
        <taxon>Dikarya</taxon>
        <taxon>Basidiomycota</taxon>
        <taxon>Agaricomycotina</taxon>
        <taxon>Tremellomycetes</taxon>
        <taxon>Tremellales</taxon>
        <taxon>Cryptococcaceae</taxon>
        <taxon>Kwoniella</taxon>
    </lineage>
</organism>
<dbReference type="Gene3D" id="3.40.1350.10">
    <property type="match status" value="1"/>
</dbReference>
<keyword evidence="7 8" id="KW-0464">Manganese</keyword>
<proteinExistence type="inferred from homology"/>
<feature type="region of interest" description="Disordered" evidence="9">
    <location>
        <begin position="983"/>
        <end position="1021"/>
    </location>
</feature>
<feature type="compositionally biased region" description="Low complexity" evidence="9">
    <location>
        <begin position="370"/>
        <end position="379"/>
    </location>
</feature>
<keyword evidence="4 8" id="KW-0479">Metal-binding</keyword>
<evidence type="ECO:0000313" key="11">
    <source>
        <dbReference type="EMBL" id="OCF28444.1"/>
    </source>
</evidence>
<keyword evidence="5 8" id="KW-0378">Hydrolase</keyword>
<keyword evidence="3 8" id="KW-0540">Nuclease</keyword>
<dbReference type="PANTHER" id="PTHR15749">
    <property type="entry name" value="FANCONI-ASSOCIATED NUCLEASE 1"/>
    <property type="match status" value="1"/>
</dbReference>
<dbReference type="GO" id="GO:0036297">
    <property type="term" value="P:interstrand cross-link repair"/>
    <property type="evidence" value="ECO:0007669"/>
    <property type="project" value="InterPro"/>
</dbReference>
<comment type="function">
    <text evidence="8">Nuclease required for the repair of DNA interstrand cross-links (ICL). Acts as a 5'-3' exonuclease that anchors at a cut end of DNA and cleaves DNA successively at every third nucleotide, allowing to excise an ICL from one strand through flanking incisions.</text>
</comment>
<dbReference type="GO" id="GO:0008409">
    <property type="term" value="F:5'-3' exonuclease activity"/>
    <property type="evidence" value="ECO:0007669"/>
    <property type="project" value="TreeGrafter"/>
</dbReference>
<protein>
    <recommendedName>
        <fullName evidence="8">Fanconi-associated nuclease</fullName>
        <ecNumber evidence="8">3.1.4.1</ecNumber>
    </recommendedName>
</protein>
<evidence type="ECO:0000256" key="4">
    <source>
        <dbReference type="ARBA" id="ARBA00022723"/>
    </source>
</evidence>
<dbReference type="GO" id="GO:0046872">
    <property type="term" value="F:metal ion binding"/>
    <property type="evidence" value="ECO:0007669"/>
    <property type="project" value="UniProtKB-KW"/>
</dbReference>